<evidence type="ECO:0000313" key="2">
    <source>
        <dbReference type="EMBL" id="HEB96350.1"/>
    </source>
</evidence>
<evidence type="ECO:0000256" key="1">
    <source>
        <dbReference type="SAM" id="MobiDB-lite"/>
    </source>
</evidence>
<dbReference type="Proteomes" id="UP000886251">
    <property type="component" value="Unassembled WGS sequence"/>
</dbReference>
<proteinExistence type="predicted"/>
<sequence length="111" mass="11675">MEQRLWIRLGGCGRFTVEGGGRGVIPVRLEGAAGQFAHAAAALHGLSPDRLTSGRALVRDDPGRCRRQEATRGLRQRLELQQQGDQDGCGHRSGESPEGSGMGGQSPCGPG</sequence>
<accession>A0A831W8Y5</accession>
<comment type="caution">
    <text evidence="2">The sequence shown here is derived from an EMBL/GenBank/DDBJ whole genome shotgun (WGS) entry which is preliminary data.</text>
</comment>
<name>A0A831W8Y5_9GAMM</name>
<dbReference type="AlphaFoldDB" id="A0A831W8Y5"/>
<reference evidence="2" key="1">
    <citation type="journal article" date="2020" name="mSystems">
        <title>Genome- and Community-Level Interaction Insights into Carbon Utilization and Element Cycling Functions of Hydrothermarchaeota in Hydrothermal Sediment.</title>
        <authorList>
            <person name="Zhou Z."/>
            <person name="Liu Y."/>
            <person name="Xu W."/>
            <person name="Pan J."/>
            <person name="Luo Z.H."/>
            <person name="Li M."/>
        </authorList>
    </citation>
    <scope>NUCLEOTIDE SEQUENCE [LARGE SCALE GENOMIC DNA]</scope>
    <source>
        <strain evidence="2">HyVt-443</strain>
    </source>
</reference>
<dbReference type="EMBL" id="DRKP01000090">
    <property type="protein sequence ID" value="HEB96350.1"/>
    <property type="molecule type" value="Genomic_DNA"/>
</dbReference>
<organism evidence="2">
    <name type="scientific">Sedimenticola thiotaurini</name>
    <dbReference type="NCBI Taxonomy" id="1543721"/>
    <lineage>
        <taxon>Bacteria</taxon>
        <taxon>Pseudomonadati</taxon>
        <taxon>Pseudomonadota</taxon>
        <taxon>Gammaproteobacteria</taxon>
        <taxon>Chromatiales</taxon>
        <taxon>Sedimenticolaceae</taxon>
        <taxon>Sedimenticola</taxon>
    </lineage>
</organism>
<gene>
    <name evidence="2" type="ORF">ENI96_07955</name>
</gene>
<feature type="region of interest" description="Disordered" evidence="1">
    <location>
        <begin position="72"/>
        <end position="111"/>
    </location>
</feature>
<protein>
    <submittedName>
        <fullName evidence="2">Uncharacterized protein</fullName>
    </submittedName>
</protein>
<feature type="compositionally biased region" description="Gly residues" evidence="1">
    <location>
        <begin position="100"/>
        <end position="111"/>
    </location>
</feature>